<dbReference type="InterPro" id="IPR006102">
    <property type="entry name" value="Ig-like_GH2"/>
</dbReference>
<keyword evidence="9" id="KW-1185">Reference proteome</keyword>
<dbReference type="EMBL" id="KN832876">
    <property type="protein sequence ID" value="KIN01133.1"/>
    <property type="molecule type" value="Genomic_DNA"/>
</dbReference>
<evidence type="ECO:0000256" key="6">
    <source>
        <dbReference type="ARBA" id="ARBA00032230"/>
    </source>
</evidence>
<dbReference type="PANTHER" id="PTHR46323">
    <property type="entry name" value="BETA-GALACTOSIDASE"/>
    <property type="match status" value="1"/>
</dbReference>
<dbReference type="InterPro" id="IPR011013">
    <property type="entry name" value="Gal_mutarotase_sf_dom"/>
</dbReference>
<dbReference type="Pfam" id="PF00703">
    <property type="entry name" value="Glyco_hydro_2"/>
    <property type="match status" value="1"/>
</dbReference>
<dbReference type="GO" id="GO:0030246">
    <property type="term" value="F:carbohydrate binding"/>
    <property type="evidence" value="ECO:0007669"/>
    <property type="project" value="InterPro"/>
</dbReference>
<dbReference type="Gene3D" id="3.20.20.80">
    <property type="entry name" value="Glycosidases"/>
    <property type="match status" value="1"/>
</dbReference>
<feature type="domain" description="Beta galactosidase small chain/" evidence="7">
    <location>
        <begin position="655"/>
        <end position="928"/>
    </location>
</feature>
<dbReference type="SUPFAM" id="SSF51445">
    <property type="entry name" value="(Trans)glycosidases"/>
    <property type="match status" value="1"/>
</dbReference>
<dbReference type="Pfam" id="PF02929">
    <property type="entry name" value="Bgal_small_N"/>
    <property type="match status" value="1"/>
</dbReference>
<dbReference type="PROSITE" id="PS00608">
    <property type="entry name" value="GLYCOSYL_HYDROL_F2_2"/>
    <property type="match status" value="1"/>
</dbReference>
<dbReference type="InterPro" id="IPR050347">
    <property type="entry name" value="Bact_Beta-galactosidase"/>
</dbReference>
<evidence type="ECO:0000313" key="9">
    <source>
        <dbReference type="Proteomes" id="UP000054321"/>
    </source>
</evidence>
<dbReference type="EC" id="3.2.1.23" evidence="3"/>
<dbReference type="InterPro" id="IPR036156">
    <property type="entry name" value="Beta-gal/glucu_dom_sf"/>
</dbReference>
<evidence type="ECO:0000256" key="3">
    <source>
        <dbReference type="ARBA" id="ARBA00012756"/>
    </source>
</evidence>
<evidence type="ECO:0000259" key="7">
    <source>
        <dbReference type="SMART" id="SM01038"/>
    </source>
</evidence>
<dbReference type="SMART" id="SM01038">
    <property type="entry name" value="Bgal_small_N"/>
    <property type="match status" value="1"/>
</dbReference>
<dbReference type="InterPro" id="IPR006101">
    <property type="entry name" value="Glyco_hydro_2"/>
</dbReference>
<dbReference type="InterPro" id="IPR032312">
    <property type="entry name" value="LacZ_4"/>
</dbReference>
<dbReference type="InterPro" id="IPR008979">
    <property type="entry name" value="Galactose-bd-like_sf"/>
</dbReference>
<dbReference type="SUPFAM" id="SSF74650">
    <property type="entry name" value="Galactose mutarotase-like"/>
    <property type="match status" value="1"/>
</dbReference>
<dbReference type="Pfam" id="PF02837">
    <property type="entry name" value="Glyco_hydro_2_N"/>
    <property type="match status" value="1"/>
</dbReference>
<dbReference type="InterPro" id="IPR006103">
    <property type="entry name" value="Glyco_hydro_2_cat"/>
</dbReference>
<accession>A0A0C3DGP2</accession>
<dbReference type="Pfam" id="PF16353">
    <property type="entry name" value="LacZ_4"/>
    <property type="match status" value="1"/>
</dbReference>
<reference evidence="9" key="2">
    <citation type="submission" date="2015-01" db="EMBL/GenBank/DDBJ databases">
        <title>Evolutionary Origins and Diversification of the Mycorrhizal Mutualists.</title>
        <authorList>
            <consortium name="DOE Joint Genome Institute"/>
            <consortium name="Mycorrhizal Genomics Consortium"/>
            <person name="Kohler A."/>
            <person name="Kuo A."/>
            <person name="Nagy L.G."/>
            <person name="Floudas D."/>
            <person name="Copeland A."/>
            <person name="Barry K.W."/>
            <person name="Cichocki N."/>
            <person name="Veneault-Fourrey C."/>
            <person name="LaButti K."/>
            <person name="Lindquist E.A."/>
            <person name="Lipzen A."/>
            <person name="Lundell T."/>
            <person name="Morin E."/>
            <person name="Murat C."/>
            <person name="Riley R."/>
            <person name="Ohm R."/>
            <person name="Sun H."/>
            <person name="Tunlid A."/>
            <person name="Henrissat B."/>
            <person name="Grigoriev I.V."/>
            <person name="Hibbett D.S."/>
            <person name="Martin F."/>
        </authorList>
    </citation>
    <scope>NUCLEOTIDE SEQUENCE [LARGE SCALE GENOMIC DNA]</scope>
    <source>
        <strain evidence="9">Zn</strain>
    </source>
</reference>
<keyword evidence="4 8" id="KW-0378">Hydrolase</keyword>
<dbReference type="STRING" id="913774.A0A0C3DGP2"/>
<dbReference type="InterPro" id="IPR006104">
    <property type="entry name" value="Glyco_hydro_2_N"/>
</dbReference>
<sequence length="928" mass="105538">MGGSHTFPTVTPDWSNIEVLHKNTLPPRASFFVYDDVKHALNRDVSNSKTLSLSGTWKFDLAKGPFAAPSDFFESDFDIAGWADIKVPGMWQLQGFGKGPHYTNYNYPFPVEPGHVSYEANETGSYRRTFNIPANFRNQQLRLRFEGVDSAFHVWVNGKEVGYSQGSRNPSEFDITELVDANGNNTLAVRVYQYCDGSYIEDQDQWWLSGIFRDVNLLAFPKVHIQDFKVETHFDSEYKDATLSVKAITSTECKVNLKLFDASGDIVVKASTLNGDFSIYIKKPNKWTAETPYLYHLILSVGDCIIEQRVGFRVAGLQNGVFVVNGKPVKFRADELGLWIMDECDLECHGIGDIGGNAASWVSDNPAWEEAYVDRARQAVMRDKNHPSVIIWSLGNESFYGRNHEAMYKFIHEYDSTRLVHYEGDYNAWIVDIYSKMYTSCDEVIAFATQSETWDKPLVLCEYVHAMGNGPGAIKEYVEAFYKYPRLMGGFVWEWANHNVDGEEYYGYGGDFGDEPNDGNFVMDGLLFSNHTPTPGLHEYKKAIEPVQALNLSGSDVTIINRYNHITLDHLKCEWATLRLEDLQKYLRLCLEEPNSEYQLELTFTLKTPTAWAEAGHEVAFGQFQLHSPPTLQLLKEPGSLIIPNFRQISPHIFEINSSKNRWTFDPTNGSLISWRKSGVEIIHTPLELGFYRALTDNDRSSFGWSWRDTRLYQANSHFRSTTWSNNSDGVSIVVNCRIAPPVFNWSVDATLTYTFTGKGLSIKVLGVPRGNRLPDTFARIGLTFALNNTSKATWWGRGPGESYRDKKFSQRIGKYSASIDELFTDYEFPQDTGNRTDVGWVEFSGTGQTLKAYFGDLEGASFSALHYTTADLDECRHPYELYKRKKEETIVRLDWAHHGLGTGSCGPPTLPKYQLRSERFEYEILLE</sequence>
<comment type="similarity">
    <text evidence="2">Belongs to the glycosyl hydrolase 2 family.</text>
</comment>
<organism evidence="8 9">
    <name type="scientific">Oidiodendron maius (strain Zn)</name>
    <dbReference type="NCBI Taxonomy" id="913774"/>
    <lineage>
        <taxon>Eukaryota</taxon>
        <taxon>Fungi</taxon>
        <taxon>Dikarya</taxon>
        <taxon>Ascomycota</taxon>
        <taxon>Pezizomycotina</taxon>
        <taxon>Leotiomycetes</taxon>
        <taxon>Leotiomycetes incertae sedis</taxon>
        <taxon>Myxotrichaceae</taxon>
        <taxon>Oidiodendron</taxon>
    </lineage>
</organism>
<dbReference type="InterPro" id="IPR023232">
    <property type="entry name" value="Glyco_hydro_2_AS"/>
</dbReference>
<evidence type="ECO:0000256" key="1">
    <source>
        <dbReference type="ARBA" id="ARBA00001412"/>
    </source>
</evidence>
<evidence type="ECO:0000256" key="2">
    <source>
        <dbReference type="ARBA" id="ARBA00007401"/>
    </source>
</evidence>
<dbReference type="InterPro" id="IPR013783">
    <property type="entry name" value="Ig-like_fold"/>
</dbReference>
<dbReference type="Gene3D" id="2.60.120.260">
    <property type="entry name" value="Galactose-binding domain-like"/>
    <property type="match status" value="1"/>
</dbReference>
<dbReference type="GO" id="GO:0005990">
    <property type="term" value="P:lactose catabolic process"/>
    <property type="evidence" value="ECO:0007669"/>
    <property type="project" value="TreeGrafter"/>
</dbReference>
<dbReference type="HOGENOM" id="CLU_002346_0_0_1"/>
<dbReference type="InParanoid" id="A0A0C3DGP2"/>
<dbReference type="InterPro" id="IPR004199">
    <property type="entry name" value="B-gal_small/dom_5"/>
</dbReference>
<dbReference type="AlphaFoldDB" id="A0A0C3DGP2"/>
<dbReference type="SUPFAM" id="SSF49303">
    <property type="entry name" value="beta-Galactosidase/glucuronidase domain"/>
    <property type="match status" value="2"/>
</dbReference>
<proteinExistence type="inferred from homology"/>
<keyword evidence="5" id="KW-0326">Glycosidase</keyword>
<protein>
    <recommendedName>
        <fullName evidence="3">beta-galactosidase</fullName>
        <ecNumber evidence="3">3.2.1.23</ecNumber>
    </recommendedName>
    <alternativeName>
        <fullName evidence="6">Lactase</fullName>
    </alternativeName>
</protein>
<dbReference type="InterPro" id="IPR017853">
    <property type="entry name" value="GH"/>
</dbReference>
<dbReference type="Gene3D" id="2.60.40.10">
    <property type="entry name" value="Immunoglobulins"/>
    <property type="match status" value="2"/>
</dbReference>
<dbReference type="Proteomes" id="UP000054321">
    <property type="component" value="Unassembled WGS sequence"/>
</dbReference>
<dbReference type="SUPFAM" id="SSF49785">
    <property type="entry name" value="Galactose-binding domain-like"/>
    <property type="match status" value="1"/>
</dbReference>
<comment type="catalytic activity">
    <reaction evidence="1">
        <text>Hydrolysis of terminal non-reducing beta-D-galactose residues in beta-D-galactosides.</text>
        <dbReference type="EC" id="3.2.1.23"/>
    </reaction>
</comment>
<dbReference type="OrthoDB" id="408320at2759"/>
<dbReference type="GO" id="GO:0004565">
    <property type="term" value="F:beta-galactosidase activity"/>
    <property type="evidence" value="ECO:0007669"/>
    <property type="project" value="UniProtKB-EC"/>
</dbReference>
<dbReference type="Gene3D" id="2.70.98.10">
    <property type="match status" value="1"/>
</dbReference>
<dbReference type="GO" id="GO:0009341">
    <property type="term" value="C:beta-galactosidase complex"/>
    <property type="evidence" value="ECO:0007669"/>
    <property type="project" value="InterPro"/>
</dbReference>
<gene>
    <name evidence="8" type="ORF">OIDMADRAFT_163338</name>
</gene>
<name>A0A0C3DGP2_OIDMZ</name>
<dbReference type="Pfam" id="PF02836">
    <property type="entry name" value="Glyco_hydro_2_C"/>
    <property type="match status" value="1"/>
</dbReference>
<evidence type="ECO:0000313" key="8">
    <source>
        <dbReference type="EMBL" id="KIN01133.1"/>
    </source>
</evidence>
<evidence type="ECO:0000256" key="5">
    <source>
        <dbReference type="ARBA" id="ARBA00023295"/>
    </source>
</evidence>
<dbReference type="PRINTS" id="PR00132">
    <property type="entry name" value="GLHYDRLASE2"/>
</dbReference>
<dbReference type="PANTHER" id="PTHR46323:SF2">
    <property type="entry name" value="BETA-GALACTOSIDASE"/>
    <property type="match status" value="1"/>
</dbReference>
<dbReference type="InterPro" id="IPR014718">
    <property type="entry name" value="GH-type_carb-bd"/>
</dbReference>
<evidence type="ECO:0000256" key="4">
    <source>
        <dbReference type="ARBA" id="ARBA00022801"/>
    </source>
</evidence>
<reference evidence="8 9" key="1">
    <citation type="submission" date="2014-04" db="EMBL/GenBank/DDBJ databases">
        <authorList>
            <consortium name="DOE Joint Genome Institute"/>
            <person name="Kuo A."/>
            <person name="Martino E."/>
            <person name="Perotto S."/>
            <person name="Kohler A."/>
            <person name="Nagy L.G."/>
            <person name="Floudas D."/>
            <person name="Copeland A."/>
            <person name="Barry K.W."/>
            <person name="Cichocki N."/>
            <person name="Veneault-Fourrey C."/>
            <person name="LaButti K."/>
            <person name="Lindquist E.A."/>
            <person name="Lipzen A."/>
            <person name="Lundell T."/>
            <person name="Morin E."/>
            <person name="Murat C."/>
            <person name="Sun H."/>
            <person name="Tunlid A."/>
            <person name="Henrissat B."/>
            <person name="Grigoriev I.V."/>
            <person name="Hibbett D.S."/>
            <person name="Martin F."/>
            <person name="Nordberg H.P."/>
            <person name="Cantor M.N."/>
            <person name="Hua S.X."/>
        </authorList>
    </citation>
    <scope>NUCLEOTIDE SEQUENCE [LARGE SCALE GENOMIC DNA]</scope>
    <source>
        <strain evidence="8 9">Zn</strain>
    </source>
</reference>